<dbReference type="AlphaFoldDB" id="A0A919VWY2"/>
<dbReference type="EMBL" id="BOQP01000057">
    <property type="protein sequence ID" value="GIM83537.1"/>
    <property type="molecule type" value="Genomic_DNA"/>
</dbReference>
<name>A0A919VWY2_9ACTN</name>
<proteinExistence type="predicted"/>
<comment type="caution">
    <text evidence="1">The sequence shown here is derived from an EMBL/GenBank/DDBJ whole genome shotgun (WGS) entry which is preliminary data.</text>
</comment>
<gene>
    <name evidence="1" type="ORF">Aco04nite_87050</name>
</gene>
<organism evidence="1 2">
    <name type="scientific">Winogradskya consettensis</name>
    <dbReference type="NCBI Taxonomy" id="113560"/>
    <lineage>
        <taxon>Bacteria</taxon>
        <taxon>Bacillati</taxon>
        <taxon>Actinomycetota</taxon>
        <taxon>Actinomycetes</taxon>
        <taxon>Micromonosporales</taxon>
        <taxon>Micromonosporaceae</taxon>
        <taxon>Winogradskya</taxon>
    </lineage>
</organism>
<sequence length="142" mass="15006">MSEYVTFFLATEDSEAAATRNRGPAGGVVGSFLSADDAVVMWESSLSGRSVEELWEAGVPRMVAPWVNDGSAVFALSDELTSRLLHADAAQLEALAAQWSASVTRDGDELAADVALRVVTGVAGLAREAIRAGWPVYCWVAC</sequence>
<protein>
    <submittedName>
        <fullName evidence="1">Uncharacterized protein</fullName>
    </submittedName>
</protein>
<evidence type="ECO:0000313" key="1">
    <source>
        <dbReference type="EMBL" id="GIM83537.1"/>
    </source>
</evidence>
<reference evidence="1" key="1">
    <citation type="submission" date="2021-03" db="EMBL/GenBank/DDBJ databases">
        <title>Whole genome shotgun sequence of Actinoplanes consettensis NBRC 14913.</title>
        <authorList>
            <person name="Komaki H."/>
            <person name="Tamura T."/>
        </authorList>
    </citation>
    <scope>NUCLEOTIDE SEQUENCE</scope>
    <source>
        <strain evidence="1">NBRC 14913</strain>
    </source>
</reference>
<dbReference type="RefSeq" id="WP_213003037.1">
    <property type="nucleotide sequence ID" value="NZ_BAAATW010000013.1"/>
</dbReference>
<accession>A0A919VWY2</accession>
<dbReference type="Proteomes" id="UP000680865">
    <property type="component" value="Unassembled WGS sequence"/>
</dbReference>
<keyword evidence="2" id="KW-1185">Reference proteome</keyword>
<evidence type="ECO:0000313" key="2">
    <source>
        <dbReference type="Proteomes" id="UP000680865"/>
    </source>
</evidence>